<evidence type="ECO:0000313" key="2">
    <source>
        <dbReference type="Proteomes" id="UP000234505"/>
    </source>
</evidence>
<organism evidence="1 2">
    <name type="scientific">Klebsiella michiganensis</name>
    <dbReference type="NCBI Taxonomy" id="1134687"/>
    <lineage>
        <taxon>Bacteria</taxon>
        <taxon>Pseudomonadati</taxon>
        <taxon>Pseudomonadota</taxon>
        <taxon>Gammaproteobacteria</taxon>
        <taxon>Enterobacterales</taxon>
        <taxon>Enterobacteriaceae</taxon>
        <taxon>Klebsiella/Raoultella group</taxon>
        <taxon>Klebsiella</taxon>
    </lineage>
</organism>
<accession>A0A2J4QVI9</accession>
<proteinExistence type="predicted"/>
<evidence type="ECO:0000313" key="1">
    <source>
        <dbReference type="EMBL" id="PLL35039.1"/>
    </source>
</evidence>
<sequence>MSELLSIALFLASVMIYALKAGRNTWWFAATLTVLG</sequence>
<comment type="caution">
    <text evidence="1">The sequence shown here is derived from an EMBL/GenBank/DDBJ whole genome shotgun (WGS) entry which is preliminary data.</text>
</comment>
<dbReference type="EMBL" id="PIDS01000716">
    <property type="protein sequence ID" value="PLL35039.1"/>
    <property type="molecule type" value="Genomic_DNA"/>
</dbReference>
<reference evidence="1 2" key="2">
    <citation type="submission" date="2018-01" db="EMBL/GenBank/DDBJ databases">
        <title>Genomic study of Klebsiella pneumoniae.</title>
        <authorList>
            <person name="Yang Y."/>
            <person name="Bicalho R."/>
        </authorList>
    </citation>
    <scope>NUCLEOTIDE SEQUENCE [LARGE SCALE GENOMIC DNA]</scope>
    <source>
        <strain evidence="1 2">A11</strain>
    </source>
</reference>
<dbReference type="GO" id="GO:0016740">
    <property type="term" value="F:transferase activity"/>
    <property type="evidence" value="ECO:0007669"/>
    <property type="project" value="UniProtKB-KW"/>
</dbReference>
<keyword evidence="1" id="KW-0808">Transferase</keyword>
<reference evidence="1 2" key="1">
    <citation type="submission" date="2017-11" db="EMBL/GenBank/DDBJ databases">
        <authorList>
            <person name="Han C.G."/>
        </authorList>
    </citation>
    <scope>NUCLEOTIDE SEQUENCE [LARGE SCALE GENOMIC DNA]</scope>
    <source>
        <strain evidence="1 2">A11</strain>
    </source>
</reference>
<protein>
    <submittedName>
        <fullName evidence="1">Phosphoglycerol transferase I</fullName>
    </submittedName>
</protein>
<name>A0A2J4QVI9_9ENTR</name>
<dbReference type="Proteomes" id="UP000234505">
    <property type="component" value="Unassembled WGS sequence"/>
</dbReference>
<dbReference type="AlphaFoldDB" id="A0A2J4QVI9"/>
<feature type="non-terminal residue" evidence="1">
    <location>
        <position position="36"/>
    </location>
</feature>
<gene>
    <name evidence="1" type="ORF">CWN50_19430</name>
</gene>